<name>A0A2S0UKP0_9RHOB</name>
<protein>
    <submittedName>
        <fullName evidence="2">Uncharacterized protein</fullName>
    </submittedName>
</protein>
<evidence type="ECO:0000256" key="1">
    <source>
        <dbReference type="SAM" id="Phobius"/>
    </source>
</evidence>
<feature type="transmembrane region" description="Helical" evidence="1">
    <location>
        <begin position="12"/>
        <end position="35"/>
    </location>
</feature>
<dbReference type="KEGG" id="geh:HYN69_07440"/>
<feature type="transmembrane region" description="Helical" evidence="1">
    <location>
        <begin position="88"/>
        <end position="106"/>
    </location>
</feature>
<dbReference type="OrthoDB" id="8099304at2"/>
<sequence length="133" mass="14939">MARYIPPPQGKLGQVIDVIVLLILSIGALYIPLWLGLAGSSKVPVTADQPTWESLGQNPTMVERWQQLGFADPAAAHDMITARFDYSFTWGAMALMVVVIVGYFFMMLRLSEQEYREVIDEKFGGENIKGRRM</sequence>
<dbReference type="RefSeq" id="WP_108435191.1">
    <property type="nucleotide sequence ID" value="NZ_CP028918.1"/>
</dbReference>
<reference evidence="2 3" key="1">
    <citation type="submission" date="2018-04" db="EMBL/GenBank/DDBJ databases">
        <title>Genome sequencing of Gemmobacter.</title>
        <authorList>
            <person name="Yi H."/>
            <person name="Baek M.-G."/>
        </authorList>
    </citation>
    <scope>NUCLEOTIDE SEQUENCE [LARGE SCALE GENOMIC DNA]</scope>
    <source>
        <strain evidence="2 3">HYN0069</strain>
    </source>
</reference>
<dbReference type="Proteomes" id="UP000244496">
    <property type="component" value="Chromosome"/>
</dbReference>
<dbReference type="EMBL" id="CP028918">
    <property type="protein sequence ID" value="AWB48372.1"/>
    <property type="molecule type" value="Genomic_DNA"/>
</dbReference>
<keyword evidence="1" id="KW-1133">Transmembrane helix</keyword>
<keyword evidence="1" id="KW-0812">Transmembrane</keyword>
<keyword evidence="1" id="KW-0472">Membrane</keyword>
<evidence type="ECO:0000313" key="3">
    <source>
        <dbReference type="Proteomes" id="UP000244496"/>
    </source>
</evidence>
<evidence type="ECO:0000313" key="2">
    <source>
        <dbReference type="EMBL" id="AWB48372.1"/>
    </source>
</evidence>
<proteinExistence type="predicted"/>
<dbReference type="AlphaFoldDB" id="A0A2S0UKP0"/>
<accession>A0A2S0UKP0</accession>
<gene>
    <name evidence="2" type="ORF">HYN69_07440</name>
</gene>
<keyword evidence="3" id="KW-1185">Reference proteome</keyword>
<organism evidence="2 3">
    <name type="scientific">Paragemmobacter aquarius</name>
    <dbReference type="NCBI Taxonomy" id="2169400"/>
    <lineage>
        <taxon>Bacteria</taxon>
        <taxon>Pseudomonadati</taxon>
        <taxon>Pseudomonadota</taxon>
        <taxon>Alphaproteobacteria</taxon>
        <taxon>Rhodobacterales</taxon>
        <taxon>Paracoccaceae</taxon>
        <taxon>Paragemmobacter</taxon>
    </lineage>
</organism>